<dbReference type="RefSeq" id="WP_230501524.1">
    <property type="nucleotide sequence ID" value="NZ_CAKJTJ010000012.1"/>
</dbReference>
<dbReference type="PROSITE" id="PS51462">
    <property type="entry name" value="NUDIX"/>
    <property type="match status" value="1"/>
</dbReference>
<feature type="domain" description="Nudix hydrolase" evidence="2">
    <location>
        <begin position="66"/>
        <end position="194"/>
    </location>
</feature>
<evidence type="ECO:0000259" key="2">
    <source>
        <dbReference type="PROSITE" id="PS51462"/>
    </source>
</evidence>
<keyword evidence="4" id="KW-1185">Reference proteome</keyword>
<organism evidence="3 4">
    <name type="scientific">Sutcliffiella rhizosphaerae</name>
    <dbReference type="NCBI Taxonomy" id="2880967"/>
    <lineage>
        <taxon>Bacteria</taxon>
        <taxon>Bacillati</taxon>
        <taxon>Bacillota</taxon>
        <taxon>Bacilli</taxon>
        <taxon>Bacillales</taxon>
        <taxon>Bacillaceae</taxon>
        <taxon>Sutcliffiella</taxon>
    </lineage>
</organism>
<protein>
    <recommendedName>
        <fullName evidence="2">Nudix hydrolase domain-containing protein</fullName>
    </recommendedName>
</protein>
<dbReference type="Proteomes" id="UP000789833">
    <property type="component" value="Unassembled WGS sequence"/>
</dbReference>
<name>A0ABM8YNS4_9BACI</name>
<dbReference type="PANTHER" id="PTHR43736:SF1">
    <property type="entry name" value="DIHYDRONEOPTERIN TRIPHOSPHATE DIPHOSPHATASE"/>
    <property type="match status" value="1"/>
</dbReference>
<comment type="similarity">
    <text evidence="1">Belongs to the Nudix hydrolase family.</text>
</comment>
<reference evidence="3 4" key="1">
    <citation type="submission" date="2021-10" db="EMBL/GenBank/DDBJ databases">
        <authorList>
            <person name="Criscuolo A."/>
        </authorList>
    </citation>
    <scope>NUCLEOTIDE SEQUENCE [LARGE SCALE GENOMIC DNA]</scope>
    <source>
        <strain evidence="4">CIP 111883</strain>
    </source>
</reference>
<evidence type="ECO:0000313" key="4">
    <source>
        <dbReference type="Proteomes" id="UP000789833"/>
    </source>
</evidence>
<evidence type="ECO:0000256" key="1">
    <source>
        <dbReference type="ARBA" id="ARBA00005582"/>
    </source>
</evidence>
<dbReference type="InterPro" id="IPR015797">
    <property type="entry name" value="NUDIX_hydrolase-like_dom_sf"/>
</dbReference>
<proteinExistence type="inferred from homology"/>
<gene>
    <name evidence="3" type="ORF">BACCIP111883_02412</name>
</gene>
<dbReference type="PANTHER" id="PTHR43736">
    <property type="entry name" value="ADP-RIBOSE PYROPHOSPHATASE"/>
    <property type="match status" value="1"/>
</dbReference>
<dbReference type="Pfam" id="PF00293">
    <property type="entry name" value="NUDIX"/>
    <property type="match status" value="1"/>
</dbReference>
<dbReference type="SUPFAM" id="SSF55811">
    <property type="entry name" value="Nudix"/>
    <property type="match status" value="1"/>
</dbReference>
<sequence>MTYKWLDWAKQIQALAQAGLTYSKDKYDIERFEYLREISVEMLTEQTNVPKEKVKDLFANETGYQTPKVDVRAVIFQEGKLLMVKEQLDGGWALPGGWGDIGLSPKEVAAKEVYEESGLHVNALRLLAVMDKKCHPHPPSPYHVYKLFILCEIIGGSLKTGMETLDVGFFGKNNIPELSIERNTESQILQMFKYHENPDKQVYVD</sequence>
<dbReference type="Gene3D" id="6.10.250.1120">
    <property type="match status" value="1"/>
</dbReference>
<accession>A0ABM8YNS4</accession>
<dbReference type="Pfam" id="PF12535">
    <property type="entry name" value="Nudix_N"/>
    <property type="match status" value="1"/>
</dbReference>
<evidence type="ECO:0000313" key="3">
    <source>
        <dbReference type="EMBL" id="CAG9621639.1"/>
    </source>
</evidence>
<dbReference type="EMBL" id="CAKJTJ010000012">
    <property type="protein sequence ID" value="CAG9621639.1"/>
    <property type="molecule type" value="Genomic_DNA"/>
</dbReference>
<dbReference type="InterPro" id="IPR059176">
    <property type="entry name" value="UDP-X_N"/>
</dbReference>
<dbReference type="InterPro" id="IPR000086">
    <property type="entry name" value="NUDIX_hydrolase_dom"/>
</dbReference>
<dbReference type="Gene3D" id="3.90.79.10">
    <property type="entry name" value="Nucleoside Triphosphate Pyrophosphohydrolase"/>
    <property type="match status" value="1"/>
</dbReference>
<comment type="caution">
    <text evidence="3">The sequence shown here is derived from an EMBL/GenBank/DDBJ whole genome shotgun (WGS) entry which is preliminary data.</text>
</comment>